<keyword evidence="2" id="KW-1185">Reference proteome</keyword>
<dbReference type="Proteomes" id="UP000077266">
    <property type="component" value="Unassembled WGS sequence"/>
</dbReference>
<reference evidence="1 2" key="1">
    <citation type="journal article" date="2016" name="Mol. Biol. Evol.">
        <title>Comparative Genomics of Early-Diverging Mushroom-Forming Fungi Provides Insights into the Origins of Lignocellulose Decay Capabilities.</title>
        <authorList>
            <person name="Nagy L.G."/>
            <person name="Riley R."/>
            <person name="Tritt A."/>
            <person name="Adam C."/>
            <person name="Daum C."/>
            <person name="Floudas D."/>
            <person name="Sun H."/>
            <person name="Yadav J.S."/>
            <person name="Pangilinan J."/>
            <person name="Larsson K.H."/>
            <person name="Matsuura K."/>
            <person name="Barry K."/>
            <person name="Labutti K."/>
            <person name="Kuo R."/>
            <person name="Ohm R.A."/>
            <person name="Bhattacharya S.S."/>
            <person name="Shirouzu T."/>
            <person name="Yoshinaga Y."/>
            <person name="Martin F.M."/>
            <person name="Grigoriev I.V."/>
            <person name="Hibbett D.S."/>
        </authorList>
    </citation>
    <scope>NUCLEOTIDE SEQUENCE [LARGE SCALE GENOMIC DNA]</scope>
    <source>
        <strain evidence="1 2">HHB12029</strain>
    </source>
</reference>
<dbReference type="OrthoDB" id="2736529at2759"/>
<accession>A0A165NCG0</accession>
<protein>
    <submittedName>
        <fullName evidence="1">Uncharacterized protein</fullName>
    </submittedName>
</protein>
<name>A0A165NCG0_EXIGL</name>
<proteinExistence type="predicted"/>
<dbReference type="AlphaFoldDB" id="A0A165NCG0"/>
<dbReference type="EMBL" id="KV425900">
    <property type="protein sequence ID" value="KZW00546.1"/>
    <property type="molecule type" value="Genomic_DNA"/>
</dbReference>
<evidence type="ECO:0000313" key="2">
    <source>
        <dbReference type="Proteomes" id="UP000077266"/>
    </source>
</evidence>
<organism evidence="1 2">
    <name type="scientific">Exidia glandulosa HHB12029</name>
    <dbReference type="NCBI Taxonomy" id="1314781"/>
    <lineage>
        <taxon>Eukaryota</taxon>
        <taxon>Fungi</taxon>
        <taxon>Dikarya</taxon>
        <taxon>Basidiomycota</taxon>
        <taxon>Agaricomycotina</taxon>
        <taxon>Agaricomycetes</taxon>
        <taxon>Auriculariales</taxon>
        <taxon>Exidiaceae</taxon>
        <taxon>Exidia</taxon>
    </lineage>
</organism>
<sequence>MSRNLALIDCRSRFSSKSSHICPRTKLVTTTHVCQYWRTSAVLHATLWNRIVTSSHEQLVCMLERSGTALLDVTILGPNLLVLQDTLSACGVQDWRVGRGGASRGAGADVLCSVLLAHMSRVRKLFVLSYFVVQTSSFI</sequence>
<dbReference type="InParanoid" id="A0A165NCG0"/>
<evidence type="ECO:0000313" key="1">
    <source>
        <dbReference type="EMBL" id="KZW00546.1"/>
    </source>
</evidence>
<gene>
    <name evidence="1" type="ORF">EXIGLDRAFT_830698</name>
</gene>